<feature type="region of interest" description="Disordered" evidence="1">
    <location>
        <begin position="1"/>
        <end position="90"/>
    </location>
</feature>
<dbReference type="AlphaFoldDB" id="A0A2L2TJB7"/>
<keyword evidence="3" id="KW-1185">Reference proteome</keyword>
<evidence type="ECO:0000313" key="3">
    <source>
        <dbReference type="Proteomes" id="UP000245910"/>
    </source>
</evidence>
<proteinExistence type="predicted"/>
<evidence type="ECO:0000313" key="2">
    <source>
        <dbReference type="EMBL" id="CEI40471.1"/>
    </source>
</evidence>
<dbReference type="EMBL" id="LN649232">
    <property type="protein sequence ID" value="CEI40471.1"/>
    <property type="molecule type" value="Genomic_DNA"/>
</dbReference>
<reference evidence="3" key="1">
    <citation type="submission" date="2014-10" db="EMBL/GenBank/DDBJ databases">
        <authorList>
            <person name="King R."/>
        </authorList>
    </citation>
    <scope>NUCLEOTIDE SEQUENCE [LARGE SCALE GENOMIC DNA]</scope>
    <source>
        <strain evidence="3">A3/5</strain>
    </source>
</reference>
<feature type="compositionally biased region" description="Polar residues" evidence="1">
    <location>
        <begin position="27"/>
        <end position="36"/>
    </location>
</feature>
<sequence length="125" mass="13762">MVRVSTSHNFTITPPTLYLPPHHTDTARPSTTMTSRSGKRRHCDSIDSDTPPPSKKYKQSTSIASDASTTSTTSTTASIELDYPPLQTIQTPPCITTFLPAFRSVQYDRPAYRSISPTPPSPRSH</sequence>
<evidence type="ECO:0000256" key="1">
    <source>
        <dbReference type="SAM" id="MobiDB-lite"/>
    </source>
</evidence>
<feature type="compositionally biased region" description="Polar residues" evidence="1">
    <location>
        <begin position="1"/>
        <end position="10"/>
    </location>
</feature>
<protein>
    <submittedName>
        <fullName evidence="2">Uncharacterized protein</fullName>
    </submittedName>
</protein>
<accession>A0A2L2TJB7</accession>
<feature type="compositionally biased region" description="Low complexity" evidence="1">
    <location>
        <begin position="11"/>
        <end position="21"/>
    </location>
</feature>
<dbReference type="Proteomes" id="UP000245910">
    <property type="component" value="Chromosome IIII"/>
</dbReference>
<name>A0A2L2TJB7_9HYPO</name>
<organism evidence="2 3">
    <name type="scientific">Fusarium venenatum</name>
    <dbReference type="NCBI Taxonomy" id="56646"/>
    <lineage>
        <taxon>Eukaryota</taxon>
        <taxon>Fungi</taxon>
        <taxon>Dikarya</taxon>
        <taxon>Ascomycota</taxon>
        <taxon>Pezizomycotina</taxon>
        <taxon>Sordariomycetes</taxon>
        <taxon>Hypocreomycetidae</taxon>
        <taxon>Hypocreales</taxon>
        <taxon>Nectriaceae</taxon>
        <taxon>Fusarium</taxon>
    </lineage>
</organism>
<feature type="compositionally biased region" description="Low complexity" evidence="1">
    <location>
        <begin position="60"/>
        <end position="79"/>
    </location>
</feature>